<evidence type="ECO:0000313" key="8">
    <source>
        <dbReference type="Proteomes" id="UP000635606"/>
    </source>
</evidence>
<sequence>MSDRPVDHKSNRWSRRCLAAAAVLTLLLTTGCNEEEPNTTTNGDDAVRLYGTDGNMTSTFGGTFKDNAGLLNGMRGTSPLTPLSEEFKNRLRAVDSSLTNDFLYAAEAYDAVVIAALAAETARSVDPPQIAKYMTAVTVTKDASVAPCLTIQTCLAGIRAGDDIAFRGVSMRRSGLTDGGEPSSASYGSLIFGRSNLVDDDKTEFVAAGDEKTEAKEQPTPPSRSGNGRTTTPLRFGALLPKSGDLKAAGPPIFAGMRLAINEVNAAGGVLGQQVVYVDGDDGTDPKVAAAQVDKHIADGVQVIVGAAASGITKAILPKIIAAQRVLISPSATADALTTEPDGNLFFRTSPRDTLQSTALTDVIMRYGARKVVIVARDDSYGLGLSDKVAEQLKAAGVKELKALKYEVRKEYSVDQFTALATETVDFKPDSVLVIGFEESGNMIKALSARGMKFHD</sequence>
<gene>
    <name evidence="7" type="ORF">Voc01_009710</name>
</gene>
<dbReference type="PANTHER" id="PTHR30483:SF6">
    <property type="entry name" value="PERIPLASMIC BINDING PROTEIN OF ABC TRANSPORTER FOR NATURAL AMINO ACIDS"/>
    <property type="match status" value="1"/>
</dbReference>
<dbReference type="Pfam" id="PF13458">
    <property type="entry name" value="Peripla_BP_6"/>
    <property type="match status" value="1"/>
</dbReference>
<evidence type="ECO:0000313" key="7">
    <source>
        <dbReference type="EMBL" id="GIJ66054.1"/>
    </source>
</evidence>
<keyword evidence="2" id="KW-0813">Transport</keyword>
<feature type="compositionally biased region" description="Basic and acidic residues" evidence="5">
    <location>
        <begin position="207"/>
        <end position="217"/>
    </location>
</feature>
<dbReference type="InterPro" id="IPR028082">
    <property type="entry name" value="Peripla_BP_I"/>
</dbReference>
<dbReference type="Proteomes" id="UP000635606">
    <property type="component" value="Unassembled WGS sequence"/>
</dbReference>
<feature type="compositionally biased region" description="Polar residues" evidence="5">
    <location>
        <begin position="223"/>
        <end position="232"/>
    </location>
</feature>
<dbReference type="InterPro" id="IPR028081">
    <property type="entry name" value="Leu-bd"/>
</dbReference>
<evidence type="ECO:0000256" key="4">
    <source>
        <dbReference type="ARBA" id="ARBA00022970"/>
    </source>
</evidence>
<keyword evidence="4" id="KW-0029">Amino-acid transport</keyword>
<dbReference type="EMBL" id="BOPH01000015">
    <property type="protein sequence ID" value="GIJ66054.1"/>
    <property type="molecule type" value="Genomic_DNA"/>
</dbReference>
<name>A0A8J4E945_9ACTN</name>
<keyword evidence="8" id="KW-1185">Reference proteome</keyword>
<dbReference type="InterPro" id="IPR051010">
    <property type="entry name" value="BCAA_transport"/>
</dbReference>
<keyword evidence="3" id="KW-0732">Signal</keyword>
<feature type="domain" description="Leucine-binding protein" evidence="6">
    <location>
        <begin position="233"/>
        <end position="453"/>
    </location>
</feature>
<dbReference type="PRINTS" id="PR00337">
    <property type="entry name" value="LEUILEVALBP"/>
</dbReference>
<dbReference type="AlphaFoldDB" id="A0A8J4E945"/>
<dbReference type="PROSITE" id="PS51257">
    <property type="entry name" value="PROKAR_LIPOPROTEIN"/>
    <property type="match status" value="1"/>
</dbReference>
<organism evidence="7 8">
    <name type="scientific">Virgisporangium ochraceum</name>
    <dbReference type="NCBI Taxonomy" id="65505"/>
    <lineage>
        <taxon>Bacteria</taxon>
        <taxon>Bacillati</taxon>
        <taxon>Actinomycetota</taxon>
        <taxon>Actinomycetes</taxon>
        <taxon>Micromonosporales</taxon>
        <taxon>Micromonosporaceae</taxon>
        <taxon>Virgisporangium</taxon>
    </lineage>
</organism>
<reference evidence="7" key="1">
    <citation type="submission" date="2021-01" db="EMBL/GenBank/DDBJ databases">
        <title>Whole genome shotgun sequence of Virgisporangium ochraceum NBRC 16418.</title>
        <authorList>
            <person name="Komaki H."/>
            <person name="Tamura T."/>
        </authorList>
    </citation>
    <scope>NUCLEOTIDE SEQUENCE</scope>
    <source>
        <strain evidence="7">NBRC 16418</strain>
    </source>
</reference>
<evidence type="ECO:0000256" key="5">
    <source>
        <dbReference type="SAM" id="MobiDB-lite"/>
    </source>
</evidence>
<dbReference type="InterPro" id="IPR000709">
    <property type="entry name" value="Leu_Ile_Val-bd"/>
</dbReference>
<dbReference type="Gene3D" id="3.40.50.2300">
    <property type="match status" value="4"/>
</dbReference>
<feature type="region of interest" description="Disordered" evidence="5">
    <location>
        <begin position="207"/>
        <end position="232"/>
    </location>
</feature>
<comment type="caution">
    <text evidence="7">The sequence shown here is derived from an EMBL/GenBank/DDBJ whole genome shotgun (WGS) entry which is preliminary data.</text>
</comment>
<dbReference type="RefSeq" id="WP_203926049.1">
    <property type="nucleotide sequence ID" value="NZ_BOPH01000015.1"/>
</dbReference>
<proteinExistence type="inferred from homology"/>
<evidence type="ECO:0000256" key="3">
    <source>
        <dbReference type="ARBA" id="ARBA00022729"/>
    </source>
</evidence>
<accession>A0A8J4E945</accession>
<evidence type="ECO:0000259" key="6">
    <source>
        <dbReference type="Pfam" id="PF13458"/>
    </source>
</evidence>
<comment type="similarity">
    <text evidence="1">Belongs to the leucine-binding protein family.</text>
</comment>
<dbReference type="SUPFAM" id="SSF53822">
    <property type="entry name" value="Periplasmic binding protein-like I"/>
    <property type="match status" value="2"/>
</dbReference>
<protein>
    <recommendedName>
        <fullName evidence="6">Leucine-binding protein domain-containing protein</fullName>
    </recommendedName>
</protein>
<dbReference type="PANTHER" id="PTHR30483">
    <property type="entry name" value="LEUCINE-SPECIFIC-BINDING PROTEIN"/>
    <property type="match status" value="1"/>
</dbReference>
<evidence type="ECO:0000256" key="1">
    <source>
        <dbReference type="ARBA" id="ARBA00010062"/>
    </source>
</evidence>
<evidence type="ECO:0000256" key="2">
    <source>
        <dbReference type="ARBA" id="ARBA00022448"/>
    </source>
</evidence>
<dbReference type="GO" id="GO:0006865">
    <property type="term" value="P:amino acid transport"/>
    <property type="evidence" value="ECO:0007669"/>
    <property type="project" value="UniProtKB-KW"/>
</dbReference>